<evidence type="ECO:0000313" key="8">
    <source>
        <dbReference type="EMBL" id="AOH85121.1"/>
    </source>
</evidence>
<sequence length="299" mass="31345">MAPSNNRRPGFSRRAQYGVFATYVFAVAGALVGAILLALSYFDPNTFGAARTAIAEVSAPVSSAFAFVGRSVGSVPDGLGSYIAVHDQNAALRKQIADERAITMRARAINYENRRLKGLLALRERVGVPVTTARLVSSSPASTRRFATLNAGAWQGVEHGQPVLGPEGLIGQVLESGPNTARVLLLTDPESSIPVRRTRDGLPALAQGRGDGLVDIRSVSNAAATFSPGEVFVTSGAGGVYPPNIPVARVLRHGRDIVVAEAAARPSTLDFALVQRAYLPPPAPAPTPTPTPTPKVKKP</sequence>
<evidence type="ECO:0000313" key="9">
    <source>
        <dbReference type="Proteomes" id="UP000094256"/>
    </source>
</evidence>
<dbReference type="AlphaFoldDB" id="A0A1B3ZCH1"/>
<feature type="domain" description="Rod shape-determining protein MreC beta-barrel core" evidence="7">
    <location>
        <begin position="136"/>
        <end position="256"/>
    </location>
</feature>
<protein>
    <recommendedName>
        <fullName evidence="2">Cell shape-determining protein MreC</fullName>
    </recommendedName>
    <alternativeName>
        <fullName evidence="4">Cell shape protein MreC</fullName>
    </alternativeName>
</protein>
<dbReference type="STRING" id="1560345.AWL63_15305"/>
<keyword evidence="9" id="KW-1185">Reference proteome</keyword>
<keyword evidence="6" id="KW-0472">Membrane</keyword>
<proteinExistence type="inferred from homology"/>
<dbReference type="Gene3D" id="2.40.10.340">
    <property type="entry name" value="Rod shape-determining protein MreC, domain 1"/>
    <property type="match status" value="1"/>
</dbReference>
<dbReference type="EMBL" id="CP014168">
    <property type="protein sequence ID" value="AOH85121.1"/>
    <property type="molecule type" value="Genomic_DNA"/>
</dbReference>
<dbReference type="Gene3D" id="2.40.10.350">
    <property type="entry name" value="Rod shape-determining protein MreC, domain 2"/>
    <property type="match status" value="1"/>
</dbReference>
<evidence type="ECO:0000256" key="3">
    <source>
        <dbReference type="ARBA" id="ARBA00022960"/>
    </source>
</evidence>
<evidence type="ECO:0000256" key="1">
    <source>
        <dbReference type="ARBA" id="ARBA00009369"/>
    </source>
</evidence>
<evidence type="ECO:0000256" key="6">
    <source>
        <dbReference type="SAM" id="Phobius"/>
    </source>
</evidence>
<dbReference type="PANTHER" id="PTHR34138:SF1">
    <property type="entry name" value="CELL SHAPE-DETERMINING PROTEIN MREC"/>
    <property type="match status" value="1"/>
</dbReference>
<dbReference type="RefSeq" id="WP_069205667.1">
    <property type="nucleotide sequence ID" value="NZ_CP014168.1"/>
</dbReference>
<dbReference type="InterPro" id="IPR007221">
    <property type="entry name" value="MreC"/>
</dbReference>
<gene>
    <name evidence="8" type="ORF">AWL63_15305</name>
</gene>
<keyword evidence="3" id="KW-0133">Cell shape</keyword>
<evidence type="ECO:0000259" key="7">
    <source>
        <dbReference type="Pfam" id="PF04085"/>
    </source>
</evidence>
<name>A0A1B3ZCH1_9SPHN</name>
<feature type="compositionally biased region" description="Pro residues" evidence="5">
    <location>
        <begin position="280"/>
        <end position="293"/>
    </location>
</feature>
<feature type="region of interest" description="Disordered" evidence="5">
    <location>
        <begin position="280"/>
        <end position="299"/>
    </location>
</feature>
<dbReference type="GO" id="GO:0008360">
    <property type="term" value="P:regulation of cell shape"/>
    <property type="evidence" value="ECO:0007669"/>
    <property type="project" value="UniProtKB-KW"/>
</dbReference>
<evidence type="ECO:0000256" key="4">
    <source>
        <dbReference type="ARBA" id="ARBA00032089"/>
    </source>
</evidence>
<dbReference type="OrthoDB" id="8478127at2"/>
<keyword evidence="6" id="KW-0812">Transmembrane</keyword>
<organism evidence="8 9">
    <name type="scientific">Sphingomonas panacis</name>
    <dbReference type="NCBI Taxonomy" id="1560345"/>
    <lineage>
        <taxon>Bacteria</taxon>
        <taxon>Pseudomonadati</taxon>
        <taxon>Pseudomonadota</taxon>
        <taxon>Alphaproteobacteria</taxon>
        <taxon>Sphingomonadales</taxon>
        <taxon>Sphingomonadaceae</taxon>
        <taxon>Sphingomonas</taxon>
    </lineage>
</organism>
<dbReference type="KEGG" id="span:AWL63_15305"/>
<feature type="transmembrane region" description="Helical" evidence="6">
    <location>
        <begin position="20"/>
        <end position="42"/>
    </location>
</feature>
<dbReference type="PANTHER" id="PTHR34138">
    <property type="entry name" value="CELL SHAPE-DETERMINING PROTEIN MREC"/>
    <property type="match status" value="1"/>
</dbReference>
<evidence type="ECO:0000256" key="2">
    <source>
        <dbReference type="ARBA" id="ARBA00013855"/>
    </source>
</evidence>
<dbReference type="InterPro" id="IPR042175">
    <property type="entry name" value="Cell/Rod_MreC_2"/>
</dbReference>
<reference evidence="8 9" key="1">
    <citation type="submission" date="2016-01" db="EMBL/GenBank/DDBJ databases">
        <title>Complete genome and mega plasmid sequence of Sphingomonas panacis DCY99 elicits systemic resistance in rice to Xanthomonas oryzae.</title>
        <authorList>
            <person name="Kim Y.J."/>
            <person name="Yang D.C."/>
            <person name="Sing P."/>
        </authorList>
    </citation>
    <scope>NUCLEOTIDE SEQUENCE [LARGE SCALE GENOMIC DNA]</scope>
    <source>
        <strain evidence="8 9">DCY99</strain>
    </source>
</reference>
<dbReference type="InterPro" id="IPR042177">
    <property type="entry name" value="Cell/Rod_1"/>
</dbReference>
<dbReference type="InterPro" id="IPR055342">
    <property type="entry name" value="MreC_beta-barrel_core"/>
</dbReference>
<dbReference type="Pfam" id="PF04085">
    <property type="entry name" value="MreC"/>
    <property type="match status" value="1"/>
</dbReference>
<comment type="similarity">
    <text evidence="1">Belongs to the MreC family.</text>
</comment>
<dbReference type="GO" id="GO:0005886">
    <property type="term" value="C:plasma membrane"/>
    <property type="evidence" value="ECO:0007669"/>
    <property type="project" value="TreeGrafter"/>
</dbReference>
<dbReference type="Proteomes" id="UP000094256">
    <property type="component" value="Chromosome"/>
</dbReference>
<keyword evidence="6" id="KW-1133">Transmembrane helix</keyword>
<evidence type="ECO:0000256" key="5">
    <source>
        <dbReference type="SAM" id="MobiDB-lite"/>
    </source>
</evidence>
<accession>A0A1B3ZCH1</accession>